<evidence type="ECO:0000256" key="1">
    <source>
        <dbReference type="ARBA" id="ARBA00001971"/>
    </source>
</evidence>
<sequence length="403" mass="44349">METLLPRLPFPRAGVFDLPAELRELQHRDAPTKVLTPTGDEAWLVTRYADVRSLLADTRLGRTHPAPDQATRLSNSALTTAGPVGSYASEREDHARYRRRLTPAFSAKRMRALHGRTEELLAGILDRMAALPSPVDLHDTVSMPLSLHVICELLGVPYEDHDRFRAWFDGVSSMTNLERSTEARQNLSAYMYELARRKVDTPGEDLISDLVHSGTMELTPRAPGSASALDDLSYVAASLLFAGYRTTAIKVDAGAVLLLSNEDQRAALYRDPALAEGAVEEVLRLSSPDLPLLRYAREDIEIAGTHVKLGEAVLLSTLAANRDSSVFADPDRFDITRDPNPHLSFGHGPRLCIGTTLARIEIAAALRMLVQRFPSLRLALPVEDLTRRNDVLIGGLAAVPVEW</sequence>
<dbReference type="PROSITE" id="PS00086">
    <property type="entry name" value="CYTOCHROME_P450"/>
    <property type="match status" value="1"/>
</dbReference>
<dbReference type="RefSeq" id="WP_158927716.1">
    <property type="nucleotide sequence ID" value="NZ_CP047020.1"/>
</dbReference>
<keyword evidence="6 8" id="KW-0408">Iron</keyword>
<evidence type="ECO:0000256" key="6">
    <source>
        <dbReference type="ARBA" id="ARBA00023004"/>
    </source>
</evidence>
<dbReference type="InterPro" id="IPR002397">
    <property type="entry name" value="Cyt_P450_B"/>
</dbReference>
<dbReference type="KEGG" id="sbro:GQF42_38520"/>
<dbReference type="CDD" id="cd11031">
    <property type="entry name" value="Cyp158A-like"/>
    <property type="match status" value="1"/>
</dbReference>
<dbReference type="PANTHER" id="PTHR46696:SF5">
    <property type="entry name" value="CYTOCHROME P450 BJ-1"/>
    <property type="match status" value="1"/>
</dbReference>
<accession>A0A6I6NJL1</accession>
<dbReference type="InterPro" id="IPR001128">
    <property type="entry name" value="Cyt_P450"/>
</dbReference>
<organism evidence="9 10">
    <name type="scientific">Streptomyces broussonetiae</name>
    <dbReference type="NCBI Taxonomy" id="2686304"/>
    <lineage>
        <taxon>Bacteria</taxon>
        <taxon>Bacillati</taxon>
        <taxon>Actinomycetota</taxon>
        <taxon>Actinomycetes</taxon>
        <taxon>Kitasatosporales</taxon>
        <taxon>Streptomycetaceae</taxon>
        <taxon>Streptomyces</taxon>
    </lineage>
</organism>
<keyword evidence="5 8" id="KW-0560">Oxidoreductase</keyword>
<evidence type="ECO:0000313" key="10">
    <source>
        <dbReference type="Proteomes" id="UP000436138"/>
    </source>
</evidence>
<dbReference type="Proteomes" id="UP000436138">
    <property type="component" value="Chromosome"/>
</dbReference>
<dbReference type="GO" id="GO:0016705">
    <property type="term" value="F:oxidoreductase activity, acting on paired donors, with incorporation or reduction of molecular oxygen"/>
    <property type="evidence" value="ECO:0007669"/>
    <property type="project" value="InterPro"/>
</dbReference>
<evidence type="ECO:0000256" key="7">
    <source>
        <dbReference type="ARBA" id="ARBA00023033"/>
    </source>
</evidence>
<proteinExistence type="inferred from homology"/>
<keyword evidence="4 8" id="KW-0479">Metal-binding</keyword>
<keyword evidence="7 8" id="KW-0503">Monooxygenase</keyword>
<evidence type="ECO:0000256" key="3">
    <source>
        <dbReference type="ARBA" id="ARBA00022617"/>
    </source>
</evidence>
<dbReference type="GO" id="GO:0005506">
    <property type="term" value="F:iron ion binding"/>
    <property type="evidence" value="ECO:0007669"/>
    <property type="project" value="InterPro"/>
</dbReference>
<dbReference type="Pfam" id="PF00067">
    <property type="entry name" value="p450"/>
    <property type="match status" value="1"/>
</dbReference>
<keyword evidence="10" id="KW-1185">Reference proteome</keyword>
<name>A0A6I6NJL1_9ACTN</name>
<dbReference type="InterPro" id="IPR036396">
    <property type="entry name" value="Cyt_P450_sf"/>
</dbReference>
<evidence type="ECO:0000313" key="9">
    <source>
        <dbReference type="EMBL" id="QHA08376.1"/>
    </source>
</evidence>
<dbReference type="PRINTS" id="PR00359">
    <property type="entry name" value="BP450"/>
</dbReference>
<dbReference type="GO" id="GO:0004497">
    <property type="term" value="F:monooxygenase activity"/>
    <property type="evidence" value="ECO:0007669"/>
    <property type="project" value="UniProtKB-KW"/>
</dbReference>
<dbReference type="InterPro" id="IPR017972">
    <property type="entry name" value="Cyt_P450_CS"/>
</dbReference>
<dbReference type="SUPFAM" id="SSF48264">
    <property type="entry name" value="Cytochrome P450"/>
    <property type="match status" value="1"/>
</dbReference>
<gene>
    <name evidence="9" type="ORF">GQF42_38520</name>
</gene>
<evidence type="ECO:0000256" key="5">
    <source>
        <dbReference type="ARBA" id="ARBA00023002"/>
    </source>
</evidence>
<dbReference type="FunFam" id="1.10.630.10:FF:000018">
    <property type="entry name" value="Cytochrome P450 monooxygenase"/>
    <property type="match status" value="1"/>
</dbReference>
<protein>
    <submittedName>
        <fullName evidence="9">Cytochrome P450</fullName>
    </submittedName>
</protein>
<comment type="similarity">
    <text evidence="2 8">Belongs to the cytochrome P450 family.</text>
</comment>
<keyword evidence="3 8" id="KW-0349">Heme</keyword>
<reference evidence="9 10" key="1">
    <citation type="submission" date="2019-12" db="EMBL/GenBank/DDBJ databases">
        <title>Streptomyces sp. strain T44 isolated from rhizosphere soil of Broussonetia papyrifera.</title>
        <authorList>
            <person name="Mo P."/>
        </authorList>
    </citation>
    <scope>NUCLEOTIDE SEQUENCE [LARGE SCALE GENOMIC DNA]</scope>
    <source>
        <strain evidence="9 10">T44</strain>
    </source>
</reference>
<dbReference type="Gene3D" id="1.10.630.10">
    <property type="entry name" value="Cytochrome P450"/>
    <property type="match status" value="1"/>
</dbReference>
<dbReference type="PANTHER" id="PTHR46696">
    <property type="entry name" value="P450, PUTATIVE (EUROFUNG)-RELATED"/>
    <property type="match status" value="1"/>
</dbReference>
<dbReference type="PRINTS" id="PR00385">
    <property type="entry name" value="P450"/>
</dbReference>
<dbReference type="EMBL" id="CP047020">
    <property type="protein sequence ID" value="QHA08376.1"/>
    <property type="molecule type" value="Genomic_DNA"/>
</dbReference>
<dbReference type="GO" id="GO:0020037">
    <property type="term" value="F:heme binding"/>
    <property type="evidence" value="ECO:0007669"/>
    <property type="project" value="InterPro"/>
</dbReference>
<dbReference type="AlphaFoldDB" id="A0A6I6NJL1"/>
<evidence type="ECO:0000256" key="8">
    <source>
        <dbReference type="RuleBase" id="RU000461"/>
    </source>
</evidence>
<comment type="cofactor">
    <cofactor evidence="1">
        <name>heme</name>
        <dbReference type="ChEBI" id="CHEBI:30413"/>
    </cofactor>
</comment>
<evidence type="ECO:0000256" key="2">
    <source>
        <dbReference type="ARBA" id="ARBA00010617"/>
    </source>
</evidence>
<evidence type="ECO:0000256" key="4">
    <source>
        <dbReference type="ARBA" id="ARBA00022723"/>
    </source>
</evidence>